<comment type="caution">
    <text evidence="4">The sequence shown here is derived from an EMBL/GenBank/DDBJ whole genome shotgun (WGS) entry which is preliminary data.</text>
</comment>
<dbReference type="AlphaFoldDB" id="A0A166SAT0"/>
<evidence type="ECO:0000256" key="2">
    <source>
        <dbReference type="SAM" id="Phobius"/>
    </source>
</evidence>
<accession>A0A166SAT0</accession>
<name>A0A166SAT0_9CLOT</name>
<evidence type="ECO:0000259" key="3">
    <source>
        <dbReference type="Pfam" id="PF14285"/>
    </source>
</evidence>
<feature type="compositionally biased region" description="Polar residues" evidence="1">
    <location>
        <begin position="115"/>
        <end position="144"/>
    </location>
</feature>
<feature type="compositionally biased region" description="Basic and acidic residues" evidence="1">
    <location>
        <begin position="157"/>
        <end position="167"/>
    </location>
</feature>
<keyword evidence="2" id="KW-0812">Transmembrane</keyword>
<protein>
    <recommendedName>
        <fullName evidence="3">DUF4367 domain-containing protein</fullName>
    </recommendedName>
</protein>
<evidence type="ECO:0000313" key="5">
    <source>
        <dbReference type="Proteomes" id="UP000077407"/>
    </source>
</evidence>
<feature type="transmembrane region" description="Helical" evidence="2">
    <location>
        <begin position="42"/>
        <end position="62"/>
    </location>
</feature>
<evidence type="ECO:0000256" key="1">
    <source>
        <dbReference type="SAM" id="MobiDB-lite"/>
    </source>
</evidence>
<dbReference type="EMBL" id="LITT01000003">
    <property type="protein sequence ID" value="OAA91910.1"/>
    <property type="molecule type" value="Genomic_DNA"/>
</dbReference>
<evidence type="ECO:0000313" key="4">
    <source>
        <dbReference type="EMBL" id="OAA91910.1"/>
    </source>
</evidence>
<dbReference type="InterPro" id="IPR025377">
    <property type="entry name" value="DUF4367"/>
</dbReference>
<keyword evidence="2" id="KW-1133">Transmembrane helix</keyword>
<dbReference type="PATRIC" id="fig|1538.10.peg.799"/>
<gene>
    <name evidence="4" type="ORF">WY13_00312</name>
</gene>
<proteinExistence type="predicted"/>
<dbReference type="Proteomes" id="UP000077407">
    <property type="component" value="Unassembled WGS sequence"/>
</dbReference>
<sequence>MKNFRDESNEILKNICVTDELKRKTLERCSNKRCSNGRSLKLKPVLIASAVFVILIFTFKLYNLSHKTDIARSYVKPVQKYVDKSINNDHKGTKDNETLKEISKAKETENPIVQDKSNAKNSTKNVSSNKDTAVQNKNILPQNTDDYKVESSGTSQENEKEGDKNHSGDLSAVRPSGLASSEESLSMEDAEKYFESKVLLPSYVPEGFELSNISIPCEGVKSISIKYSLNSKYFTIQESKKLSVLKGDKTLYIGAGKAYVNYFKDEQATSVSWIMNNVEYSLYGNIQENSLIGIANSIK</sequence>
<keyword evidence="2" id="KW-0472">Membrane</keyword>
<dbReference type="Pfam" id="PF14285">
    <property type="entry name" value="DUF4367"/>
    <property type="match status" value="1"/>
</dbReference>
<feature type="region of interest" description="Disordered" evidence="1">
    <location>
        <begin position="104"/>
        <end position="184"/>
    </location>
</feature>
<reference evidence="4 5" key="1">
    <citation type="journal article" date="2015" name="Biotechnol. Bioeng.">
        <title>Genome sequence and phenotypic characterization of Caulobacter segnis.</title>
        <authorList>
            <person name="Patel S."/>
            <person name="Fletcher B."/>
            <person name="Scott D.C."/>
            <person name="Ely B."/>
        </authorList>
    </citation>
    <scope>NUCLEOTIDE SEQUENCE [LARGE SCALE GENOMIC DNA]</scope>
    <source>
        <strain evidence="4 5">ERI-2</strain>
    </source>
</reference>
<feature type="domain" description="DUF4367" evidence="3">
    <location>
        <begin position="200"/>
        <end position="298"/>
    </location>
</feature>
<organism evidence="4 5">
    <name type="scientific">Clostridium ljungdahlii</name>
    <dbReference type="NCBI Taxonomy" id="1538"/>
    <lineage>
        <taxon>Bacteria</taxon>
        <taxon>Bacillati</taxon>
        <taxon>Bacillota</taxon>
        <taxon>Clostridia</taxon>
        <taxon>Eubacteriales</taxon>
        <taxon>Clostridiaceae</taxon>
        <taxon>Clostridium</taxon>
    </lineage>
</organism>